<dbReference type="PANTHER" id="PTHR43284:SF1">
    <property type="entry name" value="ASPARAGINE SYNTHETASE"/>
    <property type="match status" value="1"/>
</dbReference>
<comment type="caution">
    <text evidence="6">The sequence shown here is derived from an EMBL/GenBank/DDBJ whole genome shotgun (WGS) entry which is preliminary data.</text>
</comment>
<dbReference type="Proteomes" id="UP000034681">
    <property type="component" value="Unassembled WGS sequence"/>
</dbReference>
<evidence type="ECO:0000259" key="5">
    <source>
        <dbReference type="Pfam" id="PF13537"/>
    </source>
</evidence>
<dbReference type="PANTHER" id="PTHR43284">
    <property type="entry name" value="ASPARAGINE SYNTHETASE (GLUTAMINE-HYDROLYZING)"/>
    <property type="match status" value="1"/>
</dbReference>
<comment type="catalytic activity">
    <reaction evidence="4">
        <text>L-aspartate + L-glutamine + ATP + H2O = L-asparagine + L-glutamate + AMP + diphosphate + H(+)</text>
        <dbReference type="Rhea" id="RHEA:12228"/>
        <dbReference type="ChEBI" id="CHEBI:15377"/>
        <dbReference type="ChEBI" id="CHEBI:15378"/>
        <dbReference type="ChEBI" id="CHEBI:29985"/>
        <dbReference type="ChEBI" id="CHEBI:29991"/>
        <dbReference type="ChEBI" id="CHEBI:30616"/>
        <dbReference type="ChEBI" id="CHEBI:33019"/>
        <dbReference type="ChEBI" id="CHEBI:58048"/>
        <dbReference type="ChEBI" id="CHEBI:58359"/>
        <dbReference type="ChEBI" id="CHEBI:456215"/>
        <dbReference type="EC" id="6.3.5.4"/>
    </reaction>
</comment>
<dbReference type="STRING" id="317619.GCA_000332315_02820"/>
<dbReference type="InterPro" id="IPR014729">
    <property type="entry name" value="Rossmann-like_a/b/a_fold"/>
</dbReference>
<dbReference type="AlphaFoldDB" id="A0A0M2PV32"/>
<dbReference type="OrthoDB" id="9763290at2"/>
<dbReference type="InterPro" id="IPR029055">
    <property type="entry name" value="Ntn_hydrolases_N"/>
</dbReference>
<evidence type="ECO:0000313" key="7">
    <source>
        <dbReference type="Proteomes" id="UP000034681"/>
    </source>
</evidence>
<dbReference type="SUPFAM" id="SSF56235">
    <property type="entry name" value="N-terminal nucleophile aminohydrolases (Ntn hydrolases)"/>
    <property type="match status" value="1"/>
</dbReference>
<dbReference type="Pfam" id="PF13537">
    <property type="entry name" value="GATase_7"/>
    <property type="match status" value="1"/>
</dbReference>
<dbReference type="Gene3D" id="3.40.50.620">
    <property type="entry name" value="HUPs"/>
    <property type="match status" value="1"/>
</dbReference>
<evidence type="ECO:0000256" key="4">
    <source>
        <dbReference type="ARBA" id="ARBA00048741"/>
    </source>
</evidence>
<proteinExistence type="predicted"/>
<reference evidence="6" key="1">
    <citation type="submission" date="2012-04" db="EMBL/GenBank/DDBJ databases">
        <authorList>
            <person name="Borisov I.G."/>
            <person name="Ivanikova N.V."/>
            <person name="Pinevich A.V."/>
        </authorList>
    </citation>
    <scope>NUCLEOTIDE SEQUENCE</scope>
    <source>
        <strain evidence="6">CALU 1027</strain>
    </source>
</reference>
<keyword evidence="3" id="KW-0028">Amino-acid biosynthesis</keyword>
<organism evidence="6 7">
    <name type="scientific">Prochlorothrix hollandica PCC 9006 = CALU 1027</name>
    <dbReference type="NCBI Taxonomy" id="317619"/>
    <lineage>
        <taxon>Bacteria</taxon>
        <taxon>Bacillati</taxon>
        <taxon>Cyanobacteriota</taxon>
        <taxon>Cyanophyceae</taxon>
        <taxon>Prochlorotrichales</taxon>
        <taxon>Prochlorotrichaceae</taxon>
        <taxon>Prochlorothrix</taxon>
    </lineage>
</organism>
<dbReference type="InterPro" id="IPR051786">
    <property type="entry name" value="ASN_synthetase/amidase"/>
</dbReference>
<gene>
    <name evidence="6" type="ORF">PROH_19085</name>
</gene>
<keyword evidence="7" id="KW-1185">Reference proteome</keyword>
<dbReference type="EC" id="6.3.5.4" evidence="2"/>
<dbReference type="SUPFAM" id="SSF52402">
    <property type="entry name" value="Adenine nucleotide alpha hydrolases-like"/>
    <property type="match status" value="1"/>
</dbReference>
<dbReference type="InterPro" id="IPR017932">
    <property type="entry name" value="GATase_2_dom"/>
</dbReference>
<accession>A0A0M2PV32</accession>
<sequence length="604" mass="70176">MIFSNNLIHILGHYTSENKDSLTNLLNTQYSDNNKFFKSFFQLKNLVLSLASRNTIETEPRNFSHQDWYIWLIGEVYQCNAIGFDAKNSNCLDHQDFGHFLIDKICSPRNWKALQEIDGQFICVFYSRSEEALYIVNDRFGGIPLYYSVASNQFFFSTSLNSIATLPNFNYQPDEEALKESINFGGFRLGDRTGVAGIKILPWASVLEFKLESPPRLIRYWNPQDTQRQNLSNNLEDLVEEAYHLWQLAIVRRVVDLKIPGQTLSGGLDSRAILAEVHERFPQWTGISFGVPNCDDVRYAFQASQATAIRYICHPMYYGFSEYWFEKRLGYVWESDGMVDFSNLLHWETLPLQEMLFDGHISGFIGDVIGGGSWDEVKDVKSFLNRLPFYDTNLGIDSAKAKEGVDSILKNTTDRKIKYVFYEAKVSQQTNLLFQAPYNRIKVRKPFVDYQLFDFFESLSDEVRKLLYPTMLKSKYPSLYQHIPNQKTGMPILTPSWKLNIERARRLIYRKTQPSLKKLGFNCEPRARLFLDDYKAVNIGDTKHKIRELLLSNDSIVKEVLDQERLEKFISAWLDFGNAPTNAIGAMISFEVFHQEIKKRRLNY</sequence>
<evidence type="ECO:0000256" key="2">
    <source>
        <dbReference type="ARBA" id="ARBA00012737"/>
    </source>
</evidence>
<evidence type="ECO:0000313" key="6">
    <source>
        <dbReference type="EMBL" id="KKI98513.1"/>
    </source>
</evidence>
<evidence type="ECO:0000256" key="1">
    <source>
        <dbReference type="ARBA" id="ARBA00005187"/>
    </source>
</evidence>
<feature type="domain" description="Glutamine amidotransferase type-2" evidence="5">
    <location>
        <begin position="109"/>
        <end position="163"/>
    </location>
</feature>
<dbReference type="GO" id="GO:0006529">
    <property type="term" value="P:asparagine biosynthetic process"/>
    <property type="evidence" value="ECO:0007669"/>
    <property type="project" value="UniProtKB-KW"/>
</dbReference>
<keyword evidence="3" id="KW-0061">Asparagine biosynthesis</keyword>
<dbReference type="EMBL" id="AJTX02000008">
    <property type="protein sequence ID" value="KKI98513.1"/>
    <property type="molecule type" value="Genomic_DNA"/>
</dbReference>
<dbReference type="GO" id="GO:0005829">
    <property type="term" value="C:cytosol"/>
    <property type="evidence" value="ECO:0007669"/>
    <property type="project" value="TreeGrafter"/>
</dbReference>
<protein>
    <recommendedName>
        <fullName evidence="2">asparagine synthase (glutamine-hydrolyzing)</fullName>
        <ecNumber evidence="2">6.3.5.4</ecNumber>
    </recommendedName>
</protein>
<name>A0A0M2PV32_PROHO</name>
<dbReference type="GO" id="GO:0004066">
    <property type="term" value="F:asparagine synthase (glutamine-hydrolyzing) activity"/>
    <property type="evidence" value="ECO:0007669"/>
    <property type="project" value="UniProtKB-EC"/>
</dbReference>
<evidence type="ECO:0000256" key="3">
    <source>
        <dbReference type="ARBA" id="ARBA00022888"/>
    </source>
</evidence>
<dbReference type="RefSeq" id="WP_017713115.1">
    <property type="nucleotide sequence ID" value="NZ_KB235938.1"/>
</dbReference>
<dbReference type="Gene3D" id="3.60.20.10">
    <property type="entry name" value="Glutamine Phosphoribosylpyrophosphate, subunit 1, domain 1"/>
    <property type="match status" value="1"/>
</dbReference>
<comment type="pathway">
    <text evidence="1">Amino-acid biosynthesis; L-asparagine biosynthesis; L-asparagine from L-aspartate (L-Gln route): step 1/1.</text>
</comment>